<evidence type="ECO:0000256" key="1">
    <source>
        <dbReference type="ARBA" id="ARBA00022737"/>
    </source>
</evidence>
<feature type="transmembrane region" description="Helical" evidence="3">
    <location>
        <begin position="6"/>
        <end position="27"/>
    </location>
</feature>
<keyword evidence="3" id="KW-0812">Transmembrane</keyword>
<dbReference type="PANTHER" id="PTHR24193:SF121">
    <property type="entry name" value="ADA2A-CONTAINING COMPLEX COMPONENT 3, ISOFORM D"/>
    <property type="match status" value="1"/>
</dbReference>
<proteinExistence type="predicted"/>
<dbReference type="InterPro" id="IPR036770">
    <property type="entry name" value="Ankyrin_rpt-contain_sf"/>
</dbReference>
<evidence type="ECO:0000313" key="4">
    <source>
        <dbReference type="EMBL" id="VAW79201.1"/>
    </source>
</evidence>
<dbReference type="AlphaFoldDB" id="A0A3B0YII1"/>
<dbReference type="Gene3D" id="1.25.40.20">
    <property type="entry name" value="Ankyrin repeat-containing domain"/>
    <property type="match status" value="1"/>
</dbReference>
<evidence type="ECO:0000256" key="3">
    <source>
        <dbReference type="SAM" id="Phobius"/>
    </source>
</evidence>
<dbReference type="PROSITE" id="PS50297">
    <property type="entry name" value="ANK_REP_REGION"/>
    <property type="match status" value="1"/>
</dbReference>
<keyword evidence="2" id="KW-0040">ANK repeat</keyword>
<dbReference type="PROSITE" id="PS50088">
    <property type="entry name" value="ANK_REPEAT"/>
    <property type="match status" value="1"/>
</dbReference>
<dbReference type="SMART" id="SM00248">
    <property type="entry name" value="ANK"/>
    <property type="match status" value="2"/>
</dbReference>
<dbReference type="InterPro" id="IPR002110">
    <property type="entry name" value="Ankyrin_rpt"/>
</dbReference>
<evidence type="ECO:0000256" key="2">
    <source>
        <dbReference type="ARBA" id="ARBA00023043"/>
    </source>
</evidence>
<keyword evidence="3" id="KW-1133">Transmembrane helix</keyword>
<dbReference type="GO" id="GO:0045944">
    <property type="term" value="P:positive regulation of transcription by RNA polymerase II"/>
    <property type="evidence" value="ECO:0007669"/>
    <property type="project" value="TreeGrafter"/>
</dbReference>
<keyword evidence="3" id="KW-0472">Membrane</keyword>
<name>A0A3B0YII1_9ZZZZ</name>
<organism evidence="4">
    <name type="scientific">hydrothermal vent metagenome</name>
    <dbReference type="NCBI Taxonomy" id="652676"/>
    <lineage>
        <taxon>unclassified sequences</taxon>
        <taxon>metagenomes</taxon>
        <taxon>ecological metagenomes</taxon>
    </lineage>
</organism>
<dbReference type="GO" id="GO:0000976">
    <property type="term" value="F:transcription cis-regulatory region binding"/>
    <property type="evidence" value="ECO:0007669"/>
    <property type="project" value="TreeGrafter"/>
</dbReference>
<sequence>MNNFLLKISLFSLLLVSSVIISILILSNKKSRIYDPMRQPLSVSLTIKLPGKLAKLIPSKLVTNYHRWANFDPVTPQLINQLYSRYAFHVASSKPVARLIRSAIARNLYPSIPKQAIFRYLKDGKFNANGIVSQSTLPYLNFSLFGYHSRRPFQNSRVLYIAKILIAKGANVNAVDINSGRSPLHEAVLMNHPEVVKFLLKNKADPHLKVSQAKSKFHGMDALQFAIFMQEAARGENYNTIIKILNGHLLRK</sequence>
<protein>
    <submittedName>
        <fullName evidence="4">Uncharacterized protein</fullName>
    </submittedName>
</protein>
<dbReference type="SUPFAM" id="SSF48403">
    <property type="entry name" value="Ankyrin repeat"/>
    <property type="match status" value="1"/>
</dbReference>
<reference evidence="4" key="1">
    <citation type="submission" date="2018-06" db="EMBL/GenBank/DDBJ databases">
        <authorList>
            <person name="Zhirakovskaya E."/>
        </authorList>
    </citation>
    <scope>NUCLEOTIDE SEQUENCE</scope>
</reference>
<accession>A0A3B0YII1</accession>
<gene>
    <name evidence="4" type="ORF">MNBD_GAMMA12-422</name>
</gene>
<keyword evidence="1" id="KW-0677">Repeat</keyword>
<dbReference type="GO" id="GO:0005634">
    <property type="term" value="C:nucleus"/>
    <property type="evidence" value="ECO:0007669"/>
    <property type="project" value="TreeGrafter"/>
</dbReference>
<dbReference type="PANTHER" id="PTHR24193">
    <property type="entry name" value="ANKYRIN REPEAT PROTEIN"/>
    <property type="match status" value="1"/>
</dbReference>
<dbReference type="Pfam" id="PF12796">
    <property type="entry name" value="Ank_2"/>
    <property type="match status" value="1"/>
</dbReference>
<dbReference type="InterPro" id="IPR050663">
    <property type="entry name" value="Ankyrin-SOCS_Box"/>
</dbReference>
<dbReference type="EMBL" id="UOFL01000171">
    <property type="protein sequence ID" value="VAW79201.1"/>
    <property type="molecule type" value="Genomic_DNA"/>
</dbReference>